<protein>
    <recommendedName>
        <fullName evidence="5">Carbohydrate-binding module family 96 domain-containing protein</fullName>
    </recommendedName>
</protein>
<dbReference type="Pfam" id="PF24517">
    <property type="entry name" value="CBM96"/>
    <property type="match status" value="1"/>
</dbReference>
<proteinExistence type="predicted"/>
<comment type="caution">
    <text evidence="6">The sequence shown here is derived from an EMBL/GenBank/DDBJ whole genome shotgun (WGS) entry which is preliminary data.</text>
</comment>
<reference evidence="6" key="1">
    <citation type="journal article" date="2015" name="Nature">
        <title>Complex archaea that bridge the gap between prokaryotes and eukaryotes.</title>
        <authorList>
            <person name="Spang A."/>
            <person name="Saw J.H."/>
            <person name="Jorgensen S.L."/>
            <person name="Zaremba-Niedzwiedzka K."/>
            <person name="Martijn J."/>
            <person name="Lind A.E."/>
            <person name="van Eijk R."/>
            <person name="Schleper C."/>
            <person name="Guy L."/>
            <person name="Ettema T.J."/>
        </authorList>
    </citation>
    <scope>NUCLEOTIDE SEQUENCE</scope>
</reference>
<evidence type="ECO:0000259" key="5">
    <source>
        <dbReference type="Pfam" id="PF24517"/>
    </source>
</evidence>
<keyword evidence="2" id="KW-0964">Secreted</keyword>
<organism evidence="6">
    <name type="scientific">marine sediment metagenome</name>
    <dbReference type="NCBI Taxonomy" id="412755"/>
    <lineage>
        <taxon>unclassified sequences</taxon>
        <taxon>metagenomes</taxon>
        <taxon>ecological metagenomes</taxon>
    </lineage>
</organism>
<accession>A0A0F9E5K5</accession>
<evidence type="ECO:0000256" key="2">
    <source>
        <dbReference type="ARBA" id="ARBA00022525"/>
    </source>
</evidence>
<name>A0A0F9E5K5_9ZZZZ</name>
<keyword evidence="4" id="KW-0812">Transmembrane</keyword>
<comment type="subcellular location">
    <subcellularLocation>
        <location evidence="1">Secreted</location>
    </subcellularLocation>
</comment>
<sequence>MKNKKLITLTTSILFLMIFGIFLIPIAKATKTYTTEEHSTTKDAWIYDLSPDLNTGNYPYWNAGYDGYDIDIGSMIAFFGFNISDMPENTIKVQIKIPVAPTSINGDNIYQMFFYSTENWDESTITYNNAPNTTTYMMNIIPNLAIFISMISIYYILDITSKISEDEITIITRGRLYESSLDEYPLTGYTKESGELTLVPSIIYTIENEIIPPQNNEILFLVIGLIGGVGIGCVVVGIIAFLNKRKTKI</sequence>
<gene>
    <name evidence="6" type="ORF">LCGC14_2116760</name>
</gene>
<keyword evidence="4" id="KW-0472">Membrane</keyword>
<evidence type="ECO:0000313" key="6">
    <source>
        <dbReference type="EMBL" id="KKL69258.1"/>
    </source>
</evidence>
<feature type="domain" description="Carbohydrate-binding module family 96" evidence="5">
    <location>
        <begin position="37"/>
        <end position="164"/>
    </location>
</feature>
<keyword evidence="4" id="KW-1133">Transmembrane helix</keyword>
<dbReference type="InterPro" id="IPR055372">
    <property type="entry name" value="CBM96"/>
</dbReference>
<dbReference type="EMBL" id="LAZR01026272">
    <property type="protein sequence ID" value="KKL69258.1"/>
    <property type="molecule type" value="Genomic_DNA"/>
</dbReference>
<dbReference type="GO" id="GO:0005576">
    <property type="term" value="C:extracellular region"/>
    <property type="evidence" value="ECO:0007669"/>
    <property type="project" value="UniProtKB-SubCell"/>
</dbReference>
<keyword evidence="3" id="KW-0732">Signal</keyword>
<evidence type="ECO:0000256" key="4">
    <source>
        <dbReference type="SAM" id="Phobius"/>
    </source>
</evidence>
<feature type="transmembrane region" description="Helical" evidence="4">
    <location>
        <begin position="136"/>
        <end position="157"/>
    </location>
</feature>
<feature type="transmembrane region" description="Helical" evidence="4">
    <location>
        <begin position="218"/>
        <end position="242"/>
    </location>
</feature>
<evidence type="ECO:0000256" key="1">
    <source>
        <dbReference type="ARBA" id="ARBA00004613"/>
    </source>
</evidence>
<dbReference type="NCBIfam" id="NF033679">
    <property type="entry name" value="DNRLRE_dom"/>
    <property type="match status" value="1"/>
</dbReference>
<dbReference type="AlphaFoldDB" id="A0A0F9E5K5"/>
<feature type="transmembrane region" description="Helical" evidence="4">
    <location>
        <begin position="6"/>
        <end position="27"/>
    </location>
</feature>
<evidence type="ECO:0000256" key="3">
    <source>
        <dbReference type="ARBA" id="ARBA00022729"/>
    </source>
</evidence>